<sequence>MFDTSLARSRLFVPQPITANYSPFLPPNAIFHASPDKPL</sequence>
<organism evidence="1 2">
    <name type="scientific">Hoylesella loescheii DSM 19665 = JCM 12249 = ATCC 15930</name>
    <dbReference type="NCBI Taxonomy" id="1122985"/>
    <lineage>
        <taxon>Bacteria</taxon>
        <taxon>Pseudomonadati</taxon>
        <taxon>Bacteroidota</taxon>
        <taxon>Bacteroidia</taxon>
        <taxon>Bacteroidales</taxon>
        <taxon>Prevotellaceae</taxon>
        <taxon>Hoylesella</taxon>
    </lineage>
</organism>
<reference evidence="1 2" key="1">
    <citation type="submission" date="2013-08" db="EMBL/GenBank/DDBJ databases">
        <authorList>
            <person name="Weinstock G."/>
            <person name="Sodergren E."/>
            <person name="Wylie T."/>
            <person name="Fulton L."/>
            <person name="Fulton R."/>
            <person name="Fronick C."/>
            <person name="O'Laughlin M."/>
            <person name="Godfrey J."/>
            <person name="Miner T."/>
            <person name="Herter B."/>
            <person name="Appelbaum E."/>
            <person name="Cordes M."/>
            <person name="Lek S."/>
            <person name="Wollam A."/>
            <person name="Pepin K.H."/>
            <person name="Palsikar V.B."/>
            <person name="Mitreva M."/>
            <person name="Wilson R.K."/>
        </authorList>
    </citation>
    <scope>NUCLEOTIDE SEQUENCE [LARGE SCALE GENOMIC DNA]</scope>
    <source>
        <strain evidence="1 2">ATCC 15930</strain>
    </source>
</reference>
<evidence type="ECO:0000313" key="1">
    <source>
        <dbReference type="EMBL" id="KDR52470.1"/>
    </source>
</evidence>
<protein>
    <submittedName>
        <fullName evidence="1">Uncharacterized protein</fullName>
    </submittedName>
</protein>
<gene>
    <name evidence="1" type="ORF">HMPREF1991_01423</name>
</gene>
<accession>A0A069QI42</accession>
<dbReference type="Proteomes" id="UP000027442">
    <property type="component" value="Unassembled WGS sequence"/>
</dbReference>
<name>A0A069QI42_HOYLO</name>
<dbReference type="PATRIC" id="fig|1122985.7.peg.1477"/>
<dbReference type="EMBL" id="JNGW01000062">
    <property type="protein sequence ID" value="KDR52470.1"/>
    <property type="molecule type" value="Genomic_DNA"/>
</dbReference>
<keyword evidence="2" id="KW-1185">Reference proteome</keyword>
<dbReference type="HOGENOM" id="CLU_3314637_0_0_10"/>
<dbReference type="AlphaFoldDB" id="A0A069QI42"/>
<comment type="caution">
    <text evidence="1">The sequence shown here is derived from an EMBL/GenBank/DDBJ whole genome shotgun (WGS) entry which is preliminary data.</text>
</comment>
<proteinExistence type="predicted"/>
<evidence type="ECO:0000313" key="2">
    <source>
        <dbReference type="Proteomes" id="UP000027442"/>
    </source>
</evidence>